<gene>
    <name evidence="1" type="ORF">PanWU01x14_266650</name>
</gene>
<evidence type="ECO:0000313" key="2">
    <source>
        <dbReference type="Proteomes" id="UP000237105"/>
    </source>
</evidence>
<keyword evidence="2" id="KW-1185">Reference proteome</keyword>
<name>A0A2P5B6S1_PARAD</name>
<proteinExistence type="predicted"/>
<dbReference type="Proteomes" id="UP000237105">
    <property type="component" value="Unassembled WGS sequence"/>
</dbReference>
<comment type="caution">
    <text evidence="1">The sequence shown here is derived from an EMBL/GenBank/DDBJ whole genome shotgun (WGS) entry which is preliminary data.</text>
</comment>
<dbReference type="AlphaFoldDB" id="A0A2P5B6S1"/>
<protein>
    <submittedName>
        <fullName evidence="1">Uncharacterized protein</fullName>
    </submittedName>
</protein>
<accession>A0A2P5B6S1</accession>
<reference evidence="2" key="1">
    <citation type="submission" date="2016-06" db="EMBL/GenBank/DDBJ databases">
        <title>Parallel loss of symbiosis genes in relatives of nitrogen-fixing non-legume Parasponia.</title>
        <authorList>
            <person name="Van Velzen R."/>
            <person name="Holmer R."/>
            <person name="Bu F."/>
            <person name="Rutten L."/>
            <person name="Van Zeijl A."/>
            <person name="Liu W."/>
            <person name="Santuari L."/>
            <person name="Cao Q."/>
            <person name="Sharma T."/>
            <person name="Shen D."/>
            <person name="Roswanjaya Y."/>
            <person name="Wardhani T."/>
            <person name="Kalhor M.S."/>
            <person name="Jansen J."/>
            <person name="Van den Hoogen J."/>
            <person name="Gungor B."/>
            <person name="Hartog M."/>
            <person name="Hontelez J."/>
            <person name="Verver J."/>
            <person name="Yang W.-C."/>
            <person name="Schijlen E."/>
            <person name="Repin R."/>
            <person name="Schilthuizen M."/>
            <person name="Schranz E."/>
            <person name="Heidstra R."/>
            <person name="Miyata K."/>
            <person name="Fedorova E."/>
            <person name="Kohlen W."/>
            <person name="Bisseling T."/>
            <person name="Smit S."/>
            <person name="Geurts R."/>
        </authorList>
    </citation>
    <scope>NUCLEOTIDE SEQUENCE [LARGE SCALE GENOMIC DNA]</scope>
    <source>
        <strain evidence="2">cv. WU1-14</strain>
    </source>
</reference>
<dbReference type="EMBL" id="JXTB01000349">
    <property type="protein sequence ID" value="PON44507.1"/>
    <property type="molecule type" value="Genomic_DNA"/>
</dbReference>
<sequence>MRFLPWLRARGLHWESSGLVGGVSSLGLTKRMHNGVAGHRVRPENPSLTTFGVGTRCDGRATGEGEWLVQAWVVRFWCGYERLARFGELGWVETLVLGCGQFIWFRYGDFENSGYDDFKNSGF</sequence>
<organism evidence="1 2">
    <name type="scientific">Parasponia andersonii</name>
    <name type="common">Sponia andersonii</name>
    <dbReference type="NCBI Taxonomy" id="3476"/>
    <lineage>
        <taxon>Eukaryota</taxon>
        <taxon>Viridiplantae</taxon>
        <taxon>Streptophyta</taxon>
        <taxon>Embryophyta</taxon>
        <taxon>Tracheophyta</taxon>
        <taxon>Spermatophyta</taxon>
        <taxon>Magnoliopsida</taxon>
        <taxon>eudicotyledons</taxon>
        <taxon>Gunneridae</taxon>
        <taxon>Pentapetalae</taxon>
        <taxon>rosids</taxon>
        <taxon>fabids</taxon>
        <taxon>Rosales</taxon>
        <taxon>Cannabaceae</taxon>
        <taxon>Parasponia</taxon>
    </lineage>
</organism>
<evidence type="ECO:0000313" key="1">
    <source>
        <dbReference type="EMBL" id="PON44507.1"/>
    </source>
</evidence>